<evidence type="ECO:0000313" key="2">
    <source>
        <dbReference type="Proteomes" id="UP000255317"/>
    </source>
</evidence>
<dbReference type="EMBL" id="QRAO01000001">
    <property type="protein sequence ID" value="RDK88865.1"/>
    <property type="molecule type" value="Genomic_DNA"/>
</dbReference>
<name>A0A370QKG2_9FLAO</name>
<organism evidence="1 2">
    <name type="scientific">Marinirhabdus gelatinilytica</name>
    <dbReference type="NCBI Taxonomy" id="1703343"/>
    <lineage>
        <taxon>Bacteria</taxon>
        <taxon>Pseudomonadati</taxon>
        <taxon>Bacteroidota</taxon>
        <taxon>Flavobacteriia</taxon>
        <taxon>Flavobacteriales</taxon>
        <taxon>Flavobacteriaceae</taxon>
    </lineage>
</organism>
<protein>
    <recommendedName>
        <fullName evidence="3">Carboxypeptidase family protein</fullName>
    </recommendedName>
</protein>
<reference evidence="1 2" key="1">
    <citation type="submission" date="2018-07" db="EMBL/GenBank/DDBJ databases">
        <title>Genomic Encyclopedia of Type Strains, Phase IV (KMG-IV): sequencing the most valuable type-strain genomes for metagenomic binning, comparative biology and taxonomic classification.</title>
        <authorList>
            <person name="Goeker M."/>
        </authorList>
    </citation>
    <scope>NUCLEOTIDE SEQUENCE [LARGE SCALE GENOMIC DNA]</scope>
    <source>
        <strain evidence="1 2">DSM 101478</strain>
    </source>
</reference>
<gene>
    <name evidence="1" type="ORF">C8D94_101742</name>
</gene>
<dbReference type="PROSITE" id="PS51257">
    <property type="entry name" value="PROKAR_LIPOPROTEIN"/>
    <property type="match status" value="1"/>
</dbReference>
<sequence length="224" mass="24818">MKKLPFLFALGLLLQGCFDNFEIEDNARLQVTGSVTMPNNASAGNIDVALFDENRVLNSATTTSNGTYNFISLRSNAPEYDLIINNVSSEAFTKPIFKIFDTETTNIDAPNVTLETKARLDLSLRRTSNTTETLLWEIAYTSDRCIIFLDSPNPENTDSLELEGCYETESFTGTISSNDDMVTDRNVLTILGSEATLTYQLGNQAPETINIPINSTTTSYVLEY</sequence>
<proteinExistence type="predicted"/>
<accession>A0A370QKG2</accession>
<keyword evidence="2" id="KW-1185">Reference proteome</keyword>
<dbReference type="AlphaFoldDB" id="A0A370QKG2"/>
<evidence type="ECO:0000313" key="1">
    <source>
        <dbReference type="EMBL" id="RDK88865.1"/>
    </source>
</evidence>
<dbReference type="RefSeq" id="WP_115122529.1">
    <property type="nucleotide sequence ID" value="NZ_QRAO01000001.1"/>
</dbReference>
<comment type="caution">
    <text evidence="1">The sequence shown here is derived from an EMBL/GenBank/DDBJ whole genome shotgun (WGS) entry which is preliminary data.</text>
</comment>
<evidence type="ECO:0008006" key="3">
    <source>
        <dbReference type="Google" id="ProtNLM"/>
    </source>
</evidence>
<dbReference type="Proteomes" id="UP000255317">
    <property type="component" value="Unassembled WGS sequence"/>
</dbReference>